<dbReference type="Gene3D" id="1.10.287.470">
    <property type="entry name" value="Helix hairpin bin"/>
    <property type="match status" value="1"/>
</dbReference>
<dbReference type="GO" id="GO:0046677">
    <property type="term" value="P:response to antibiotic"/>
    <property type="evidence" value="ECO:0007669"/>
    <property type="project" value="TreeGrafter"/>
</dbReference>
<feature type="region of interest" description="Disordered" evidence="4">
    <location>
        <begin position="372"/>
        <end position="403"/>
    </location>
</feature>
<feature type="domain" description="Multidrug resistance protein MdtA-like alpha-helical hairpin" evidence="5">
    <location>
        <begin position="106"/>
        <end position="175"/>
    </location>
</feature>
<organism evidence="9">
    <name type="scientific">Rhodopseudomonas palustris (strain BisB18)</name>
    <dbReference type="NCBI Taxonomy" id="316056"/>
    <lineage>
        <taxon>Bacteria</taxon>
        <taxon>Pseudomonadati</taxon>
        <taxon>Pseudomonadota</taxon>
        <taxon>Alphaproteobacteria</taxon>
        <taxon>Hyphomicrobiales</taxon>
        <taxon>Nitrobacteraceae</taxon>
        <taxon>Rhodopseudomonas</taxon>
    </lineage>
</organism>
<dbReference type="EMBL" id="CP000301">
    <property type="protein sequence ID" value="ABD90158.1"/>
    <property type="molecule type" value="Genomic_DNA"/>
</dbReference>
<dbReference type="GO" id="GO:0030313">
    <property type="term" value="C:cell envelope"/>
    <property type="evidence" value="ECO:0007669"/>
    <property type="project" value="UniProtKB-SubCell"/>
</dbReference>
<comment type="subcellular location">
    <subcellularLocation>
        <location evidence="1">Cell envelope</location>
    </subcellularLocation>
</comment>
<dbReference type="InterPro" id="IPR058624">
    <property type="entry name" value="MdtA-like_HH"/>
</dbReference>
<evidence type="ECO:0000256" key="1">
    <source>
        <dbReference type="ARBA" id="ARBA00004196"/>
    </source>
</evidence>
<accession>Q20XH8</accession>
<evidence type="ECO:0000259" key="7">
    <source>
        <dbReference type="Pfam" id="PF25944"/>
    </source>
</evidence>
<sequence>MKSAGLVFALIVALALGAAGYFYFGDPQQVAQKAAPPPVEVAVIELRRADVPLPLTNAGRVAGFRNVEVRAQVGGTILKREFVEGATVKQGDVLFRIDPRSYQAALDRANAQALQARATLVQAEENFDRIEQLAQRQVATDKQLEDARAARDLARAALLSAQADIETAKLNLEFTTVTAPVSGPTSLSSPPEGALAQAQQTVLTTITQLDPAYVNFSLSESEFVELRGINQARDQPLKRSDIDVTLQFGDGSLYPAKGQINEAASVVDPRTGTLQIRAIFPNPDGALLPNQFVRVRLSGVVLQGVFVVPERAVSQGPQGAFVYVLNSGNASVMSRPIKLDRKVEGGWAVKEGLNDGEKLVVDGLLRIHPGAKVKPVPVNPDGEANGRTRAEAAEPAASSGQAK</sequence>
<dbReference type="GO" id="GO:0022857">
    <property type="term" value="F:transmembrane transporter activity"/>
    <property type="evidence" value="ECO:0007669"/>
    <property type="project" value="InterPro"/>
</dbReference>
<feature type="domain" description="Multidrug resistance protein MdtA-like barrel-sandwich hybrid" evidence="6">
    <location>
        <begin position="65"/>
        <end position="204"/>
    </location>
</feature>
<dbReference type="Pfam" id="PF25944">
    <property type="entry name" value="Beta-barrel_RND"/>
    <property type="match status" value="1"/>
</dbReference>
<dbReference type="Pfam" id="PF25967">
    <property type="entry name" value="RND-MFP_C"/>
    <property type="match status" value="1"/>
</dbReference>
<evidence type="ECO:0000256" key="4">
    <source>
        <dbReference type="SAM" id="MobiDB-lite"/>
    </source>
</evidence>
<dbReference type="Pfam" id="PF25917">
    <property type="entry name" value="BSH_RND"/>
    <property type="match status" value="1"/>
</dbReference>
<dbReference type="AlphaFoldDB" id="Q20XH8"/>
<dbReference type="Gene3D" id="2.40.50.100">
    <property type="match status" value="1"/>
</dbReference>
<feature type="coiled-coil region" evidence="3">
    <location>
        <begin position="106"/>
        <end position="150"/>
    </location>
</feature>
<dbReference type="OrthoDB" id="9816569at2"/>
<dbReference type="STRING" id="316056.RPC_4636"/>
<name>Q20XH8_RHOPB</name>
<dbReference type="InterPro" id="IPR006143">
    <property type="entry name" value="RND_pump_MFP"/>
</dbReference>
<evidence type="ECO:0000256" key="3">
    <source>
        <dbReference type="SAM" id="Coils"/>
    </source>
</evidence>
<protein>
    <submittedName>
        <fullName evidence="9">Secretion protein HlyD</fullName>
    </submittedName>
</protein>
<dbReference type="InterPro" id="IPR058625">
    <property type="entry name" value="MdtA-like_BSH"/>
</dbReference>
<dbReference type="Pfam" id="PF25876">
    <property type="entry name" value="HH_MFP_RND"/>
    <property type="match status" value="1"/>
</dbReference>
<dbReference type="SUPFAM" id="SSF111369">
    <property type="entry name" value="HlyD-like secretion proteins"/>
    <property type="match status" value="1"/>
</dbReference>
<gene>
    <name evidence="9" type="ordered locus">RPC_4636</name>
</gene>
<dbReference type="InterPro" id="IPR058626">
    <property type="entry name" value="MdtA-like_b-barrel"/>
</dbReference>
<evidence type="ECO:0000313" key="9">
    <source>
        <dbReference type="EMBL" id="ABD90158.1"/>
    </source>
</evidence>
<dbReference type="RefSeq" id="WP_011475035.1">
    <property type="nucleotide sequence ID" value="NC_007925.1"/>
</dbReference>
<dbReference type="GO" id="GO:0005886">
    <property type="term" value="C:plasma membrane"/>
    <property type="evidence" value="ECO:0007669"/>
    <property type="project" value="TreeGrafter"/>
</dbReference>
<evidence type="ECO:0000259" key="8">
    <source>
        <dbReference type="Pfam" id="PF25967"/>
    </source>
</evidence>
<dbReference type="Gene3D" id="2.40.420.20">
    <property type="match status" value="1"/>
</dbReference>
<keyword evidence="3" id="KW-0175">Coiled coil</keyword>
<dbReference type="KEGG" id="rpc:RPC_4636"/>
<dbReference type="Gene3D" id="2.40.30.170">
    <property type="match status" value="1"/>
</dbReference>
<dbReference type="NCBIfam" id="TIGR01730">
    <property type="entry name" value="RND_mfp"/>
    <property type="match status" value="1"/>
</dbReference>
<reference evidence="9" key="1">
    <citation type="submission" date="2006-03" db="EMBL/GenBank/DDBJ databases">
        <title>Complete sequence of Rhodopseudomonas palustris BisB18.</title>
        <authorList>
            <consortium name="US DOE Joint Genome Institute"/>
            <person name="Copeland A."/>
            <person name="Lucas S."/>
            <person name="Lapidus A."/>
            <person name="Barry K."/>
            <person name="Detter J.C."/>
            <person name="Glavina del Rio T."/>
            <person name="Hammon N."/>
            <person name="Israni S."/>
            <person name="Dalin E."/>
            <person name="Tice H."/>
            <person name="Pitluck S."/>
            <person name="Chain P."/>
            <person name="Malfatti S."/>
            <person name="Shin M."/>
            <person name="Vergez L."/>
            <person name="Schmutz J."/>
            <person name="Larimer F."/>
            <person name="Land M."/>
            <person name="Hauser L."/>
            <person name="Pelletier D.A."/>
            <person name="Kyrpides N."/>
            <person name="Anderson I."/>
            <person name="Oda Y."/>
            <person name="Harwood C.S."/>
            <person name="Richardson P."/>
        </authorList>
    </citation>
    <scope>NUCLEOTIDE SEQUENCE [LARGE SCALE GENOMIC DNA]</scope>
    <source>
        <strain evidence="9">BisB18</strain>
    </source>
</reference>
<feature type="domain" description="Multidrug resistance protein MdtA-like beta-barrel" evidence="7">
    <location>
        <begin position="211"/>
        <end position="297"/>
    </location>
</feature>
<comment type="similarity">
    <text evidence="2">Belongs to the membrane fusion protein (MFP) (TC 8.A.1) family.</text>
</comment>
<dbReference type="FunFam" id="2.40.420.20:FF:000001">
    <property type="entry name" value="Efflux RND transporter periplasmic adaptor subunit"/>
    <property type="match status" value="1"/>
</dbReference>
<evidence type="ECO:0000256" key="2">
    <source>
        <dbReference type="ARBA" id="ARBA00009477"/>
    </source>
</evidence>
<dbReference type="HOGENOM" id="CLU_018816_2_1_5"/>
<evidence type="ECO:0000259" key="6">
    <source>
        <dbReference type="Pfam" id="PF25917"/>
    </source>
</evidence>
<dbReference type="PANTHER" id="PTHR30158">
    <property type="entry name" value="ACRA/E-RELATED COMPONENT OF DRUG EFFLUX TRANSPORTER"/>
    <property type="match status" value="1"/>
</dbReference>
<feature type="domain" description="Multidrug resistance protein MdtA-like C-terminal permuted SH3" evidence="8">
    <location>
        <begin position="305"/>
        <end position="364"/>
    </location>
</feature>
<dbReference type="InterPro" id="IPR058627">
    <property type="entry name" value="MdtA-like_C"/>
</dbReference>
<dbReference type="eggNOG" id="COG0845">
    <property type="taxonomic scope" value="Bacteria"/>
</dbReference>
<proteinExistence type="inferred from homology"/>
<evidence type="ECO:0000259" key="5">
    <source>
        <dbReference type="Pfam" id="PF25876"/>
    </source>
</evidence>